<dbReference type="EMBL" id="AFZX01000020">
    <property type="protein sequence ID" value="EHL08510.1"/>
    <property type="molecule type" value="Genomic_DNA"/>
</dbReference>
<dbReference type="PANTHER" id="PTHR47893:SF1">
    <property type="entry name" value="REGULATORY PROTEIN PCHR"/>
    <property type="match status" value="1"/>
</dbReference>
<name>G9XIP6_DESHA</name>
<dbReference type="AlphaFoldDB" id="G9XIP6"/>
<dbReference type="Gene3D" id="1.10.10.60">
    <property type="entry name" value="Homeodomain-like"/>
    <property type="match status" value="2"/>
</dbReference>
<protein>
    <submittedName>
        <fullName evidence="5">Transcriptional regulator, AraC family</fullName>
    </submittedName>
</protein>
<dbReference type="InterPro" id="IPR020449">
    <property type="entry name" value="Tscrpt_reg_AraC-type_HTH"/>
</dbReference>
<reference evidence="5 6" key="1">
    <citation type="submission" date="2011-08" db="EMBL/GenBank/DDBJ databases">
        <authorList>
            <person name="Weinstock G."/>
            <person name="Sodergren E."/>
            <person name="Clifton S."/>
            <person name="Fulton L."/>
            <person name="Fulton B."/>
            <person name="Courtney L."/>
            <person name="Fronick C."/>
            <person name="Harrison M."/>
            <person name="Strong C."/>
            <person name="Farmer C."/>
            <person name="Delahaunty K."/>
            <person name="Markovic C."/>
            <person name="Hall O."/>
            <person name="Minx P."/>
            <person name="Tomlinson C."/>
            <person name="Mitreva M."/>
            <person name="Hou S."/>
            <person name="Chen J."/>
            <person name="Wollam A."/>
            <person name="Pepin K.H."/>
            <person name="Johnson M."/>
            <person name="Bhonagiri V."/>
            <person name="Zhang X."/>
            <person name="Suruliraj S."/>
            <person name="Warren W."/>
            <person name="Chinwalla A."/>
            <person name="Mardis E.R."/>
            <person name="Wilson R.K."/>
        </authorList>
    </citation>
    <scope>NUCLEOTIDE SEQUENCE [LARGE SCALE GENOMIC DNA]</scope>
    <source>
        <strain evidence="5 6">DP7</strain>
    </source>
</reference>
<dbReference type="PRINTS" id="PR00032">
    <property type="entry name" value="HTHARAC"/>
</dbReference>
<organism evidence="5 6">
    <name type="scientific">Desulfitobacterium hafniense DP7</name>
    <dbReference type="NCBI Taxonomy" id="537010"/>
    <lineage>
        <taxon>Bacteria</taxon>
        <taxon>Bacillati</taxon>
        <taxon>Bacillota</taxon>
        <taxon>Clostridia</taxon>
        <taxon>Eubacteriales</taxon>
        <taxon>Desulfitobacteriaceae</taxon>
        <taxon>Desulfitobacterium</taxon>
    </lineage>
</organism>
<evidence type="ECO:0000313" key="6">
    <source>
        <dbReference type="Proteomes" id="UP000004416"/>
    </source>
</evidence>
<dbReference type="PATRIC" id="fig|537010.4.peg.757"/>
<dbReference type="Proteomes" id="UP000004416">
    <property type="component" value="Unassembled WGS sequence"/>
</dbReference>
<dbReference type="GO" id="GO:0003700">
    <property type="term" value="F:DNA-binding transcription factor activity"/>
    <property type="evidence" value="ECO:0007669"/>
    <property type="project" value="InterPro"/>
</dbReference>
<evidence type="ECO:0000256" key="1">
    <source>
        <dbReference type="ARBA" id="ARBA00023015"/>
    </source>
</evidence>
<keyword evidence="3" id="KW-0804">Transcription</keyword>
<dbReference type="InterPro" id="IPR018060">
    <property type="entry name" value="HTH_AraC"/>
</dbReference>
<evidence type="ECO:0000256" key="2">
    <source>
        <dbReference type="ARBA" id="ARBA00023125"/>
    </source>
</evidence>
<sequence>MIPVTDVIEEVYAPILTQNGFVPRPENKRFGAMGLCWELIGEHGAGYYWTYGQRDLFDIKIHDFYFNQDMMIEFRLPACLSITYYESVSGEELSPCRPLSAGCTKAFVGGDAPCRVLIHGGIPVRCIGIEIMPAYYEDYLRRQYPGEYVNPLAAFQTLDQTEHFPEMVRLLDQVKNYRGNGIAAKLFYEGKVAEAVSLVVERHKGHLQSTKLQLADRDRKQIETVTAYINDHYPCELSLEQLSKIACMGTTKLKTSFRIVHDCTITEYIQQRRMSQAQYLLSGTDLTIGQVAQTVGYKSASRFAELFKKSTGLRPGEYRKISG</sequence>
<dbReference type="PROSITE" id="PS01124">
    <property type="entry name" value="HTH_ARAC_FAMILY_2"/>
    <property type="match status" value="1"/>
</dbReference>
<evidence type="ECO:0000256" key="3">
    <source>
        <dbReference type="ARBA" id="ARBA00023163"/>
    </source>
</evidence>
<dbReference type="GO" id="GO:0043565">
    <property type="term" value="F:sequence-specific DNA binding"/>
    <property type="evidence" value="ECO:0007669"/>
    <property type="project" value="InterPro"/>
</dbReference>
<dbReference type="HOGENOM" id="CLU_052345_2_1_9"/>
<dbReference type="SMART" id="SM00342">
    <property type="entry name" value="HTH_ARAC"/>
    <property type="match status" value="1"/>
</dbReference>
<comment type="caution">
    <text evidence="5">The sequence shown here is derived from an EMBL/GenBank/DDBJ whole genome shotgun (WGS) entry which is preliminary data.</text>
</comment>
<dbReference type="SUPFAM" id="SSF46689">
    <property type="entry name" value="Homeodomain-like"/>
    <property type="match status" value="1"/>
</dbReference>
<evidence type="ECO:0000259" key="4">
    <source>
        <dbReference type="PROSITE" id="PS01124"/>
    </source>
</evidence>
<dbReference type="Pfam" id="PF12833">
    <property type="entry name" value="HTH_18"/>
    <property type="match status" value="1"/>
</dbReference>
<accession>G9XIP6</accession>
<dbReference type="PANTHER" id="PTHR47893">
    <property type="entry name" value="REGULATORY PROTEIN PCHR"/>
    <property type="match status" value="1"/>
</dbReference>
<dbReference type="InterPro" id="IPR009057">
    <property type="entry name" value="Homeodomain-like_sf"/>
</dbReference>
<keyword evidence="1" id="KW-0805">Transcription regulation</keyword>
<evidence type="ECO:0000313" key="5">
    <source>
        <dbReference type="EMBL" id="EHL08510.1"/>
    </source>
</evidence>
<feature type="domain" description="HTH araC/xylS-type" evidence="4">
    <location>
        <begin position="223"/>
        <end position="321"/>
    </location>
</feature>
<keyword evidence="2" id="KW-0238">DNA-binding</keyword>
<dbReference type="InterPro" id="IPR053142">
    <property type="entry name" value="PchR_regulatory_protein"/>
</dbReference>
<proteinExistence type="predicted"/>
<gene>
    <name evidence="5" type="ORF">HMPREF0322_00822</name>
</gene>